<evidence type="ECO:0000313" key="2">
    <source>
        <dbReference type="EMBL" id="KKR22269.1"/>
    </source>
</evidence>
<dbReference type="EMBL" id="LBXD01000044">
    <property type="protein sequence ID" value="KKR22269.1"/>
    <property type="molecule type" value="Genomic_DNA"/>
</dbReference>
<dbReference type="Proteomes" id="UP000034764">
    <property type="component" value="Unassembled WGS sequence"/>
</dbReference>
<organism evidence="2 3">
    <name type="scientific">Candidatus Yanofskybacteria bacterium GW2011_GWD2_39_48</name>
    <dbReference type="NCBI Taxonomy" id="1619031"/>
    <lineage>
        <taxon>Bacteria</taxon>
        <taxon>Candidatus Yanofskyibacteriota</taxon>
    </lineage>
</organism>
<sequence>MNKLRRAITWFFVELWKNKKLTIFAIVLILIFHYLGFFDVYYELISPTPYTPNVIVISGATPTTPQ</sequence>
<evidence type="ECO:0000313" key="3">
    <source>
        <dbReference type="Proteomes" id="UP000034764"/>
    </source>
</evidence>
<feature type="transmembrane region" description="Helical" evidence="1">
    <location>
        <begin position="21"/>
        <end position="42"/>
    </location>
</feature>
<gene>
    <name evidence="2" type="ORF">UT53_C0044G0002</name>
</gene>
<keyword evidence="1" id="KW-1133">Transmembrane helix</keyword>
<dbReference type="AlphaFoldDB" id="A0A0G0P1Z2"/>
<protein>
    <submittedName>
        <fullName evidence="2">Uncharacterized protein</fullName>
    </submittedName>
</protein>
<keyword evidence="1" id="KW-0812">Transmembrane</keyword>
<reference evidence="2 3" key="1">
    <citation type="journal article" date="2015" name="Nature">
        <title>rRNA introns, odd ribosomes, and small enigmatic genomes across a large radiation of phyla.</title>
        <authorList>
            <person name="Brown C.T."/>
            <person name="Hug L.A."/>
            <person name="Thomas B.C."/>
            <person name="Sharon I."/>
            <person name="Castelle C.J."/>
            <person name="Singh A."/>
            <person name="Wilkins M.J."/>
            <person name="Williams K.H."/>
            <person name="Banfield J.F."/>
        </authorList>
    </citation>
    <scope>NUCLEOTIDE SEQUENCE [LARGE SCALE GENOMIC DNA]</scope>
</reference>
<proteinExistence type="predicted"/>
<accession>A0A0G0P1Z2</accession>
<comment type="caution">
    <text evidence="2">The sequence shown here is derived from an EMBL/GenBank/DDBJ whole genome shotgun (WGS) entry which is preliminary data.</text>
</comment>
<name>A0A0G0P1Z2_9BACT</name>
<evidence type="ECO:0000256" key="1">
    <source>
        <dbReference type="SAM" id="Phobius"/>
    </source>
</evidence>
<keyword evidence="1" id="KW-0472">Membrane</keyword>